<proteinExistence type="predicted"/>
<dbReference type="EMBL" id="JABXYJ010000008">
    <property type="protein sequence ID" value="NVO78965.1"/>
    <property type="molecule type" value="Genomic_DNA"/>
</dbReference>
<gene>
    <name evidence="2" type="ORF">HV832_14135</name>
</gene>
<comment type="caution">
    <text evidence="2">The sequence shown here is derived from an EMBL/GenBank/DDBJ whole genome shotgun (WGS) entry which is preliminary data.</text>
</comment>
<keyword evidence="1" id="KW-0175">Coiled coil</keyword>
<evidence type="ECO:0000313" key="2">
    <source>
        <dbReference type="EMBL" id="NVO78965.1"/>
    </source>
</evidence>
<reference evidence="2 3" key="1">
    <citation type="submission" date="2020-06" db="EMBL/GenBank/DDBJ databases">
        <authorList>
            <person name="Qiu C."/>
            <person name="Liu Z."/>
        </authorList>
    </citation>
    <scope>NUCLEOTIDE SEQUENCE [LARGE SCALE GENOMIC DNA]</scope>
    <source>
        <strain evidence="2 3">EM 1</strain>
    </source>
</reference>
<organism evidence="2 3">
    <name type="scientific">Undibacterium oligocarboniphilum</name>
    <dbReference type="NCBI Taxonomy" id="666702"/>
    <lineage>
        <taxon>Bacteria</taxon>
        <taxon>Pseudomonadati</taxon>
        <taxon>Pseudomonadota</taxon>
        <taxon>Betaproteobacteria</taxon>
        <taxon>Burkholderiales</taxon>
        <taxon>Oxalobacteraceae</taxon>
        <taxon>Undibacterium</taxon>
    </lineage>
</organism>
<accession>A0A850QMV0</accession>
<protein>
    <submittedName>
        <fullName evidence="2">Uncharacterized protein</fullName>
    </submittedName>
</protein>
<dbReference type="Gene3D" id="1.10.287.1490">
    <property type="match status" value="1"/>
</dbReference>
<feature type="coiled-coil region" evidence="1">
    <location>
        <begin position="179"/>
        <end position="298"/>
    </location>
</feature>
<evidence type="ECO:0000256" key="1">
    <source>
        <dbReference type="SAM" id="Coils"/>
    </source>
</evidence>
<dbReference type="AlphaFoldDB" id="A0A850QMV0"/>
<evidence type="ECO:0000313" key="3">
    <source>
        <dbReference type="Proteomes" id="UP000588051"/>
    </source>
</evidence>
<dbReference type="Proteomes" id="UP000588051">
    <property type="component" value="Unassembled WGS sequence"/>
</dbReference>
<name>A0A850QMV0_9BURK</name>
<dbReference type="RefSeq" id="WP_176804500.1">
    <property type="nucleotide sequence ID" value="NZ_JABXYJ010000008.1"/>
</dbReference>
<keyword evidence="3" id="KW-1185">Reference proteome</keyword>
<sequence length="361" mass="40841">MHLQSAAIETFSRNSVISVLPQDFATSLSGDALKQIDNYCLAIDGSLHTVKKEIIEIGRALANIRHTLREQTVNFDSTQMFELVVEKRFGKKKSWAYQLISIYETFNSDDPLLDLCAVSSLREISRLEPTQIDTIRTRLEGGEKLNRDQIHELITMLKTQEATQTAEIDEQMLAVATEKKRLEAQLDARTSEIDQLNRELQTKTKSNDDLLNKLRESQSEQSNLFSSLKFEREKLETLRSELEAAKKKSSKSATVEVDVVPAGYKTIEDAIAAATESLEEKEKELSALNVKIDEMKVKLYDEKSALNQLNSLYAKYHEISLSQMEIFNKTKLSDLQGHSALLTKIREIASDLAKNINLQLG</sequence>